<feature type="region of interest" description="Disordered" evidence="9">
    <location>
        <begin position="575"/>
        <end position="599"/>
    </location>
</feature>
<keyword evidence="5" id="KW-0653">Protein transport</keyword>
<protein>
    <recommendedName>
        <fullName evidence="3">Conserved oligomeric Golgi complex subunit 1</fullName>
    </recommendedName>
</protein>
<organism evidence="11 12">
    <name type="scientific">Bionectria ochroleuca</name>
    <name type="common">Gliocladium roseum</name>
    <dbReference type="NCBI Taxonomy" id="29856"/>
    <lineage>
        <taxon>Eukaryota</taxon>
        <taxon>Fungi</taxon>
        <taxon>Dikarya</taxon>
        <taxon>Ascomycota</taxon>
        <taxon>Pezizomycotina</taxon>
        <taxon>Sordariomycetes</taxon>
        <taxon>Hypocreomycetidae</taxon>
        <taxon>Hypocreales</taxon>
        <taxon>Bionectriaceae</taxon>
        <taxon>Clonostachys</taxon>
    </lineage>
</organism>
<feature type="coiled-coil region" evidence="8">
    <location>
        <begin position="324"/>
        <end position="359"/>
    </location>
</feature>
<accession>A0A8H7K5Q9</accession>
<dbReference type="GO" id="GO:0006891">
    <property type="term" value="P:intra-Golgi vesicle-mediated transport"/>
    <property type="evidence" value="ECO:0007669"/>
    <property type="project" value="InterPro"/>
</dbReference>
<dbReference type="GO" id="GO:0000139">
    <property type="term" value="C:Golgi membrane"/>
    <property type="evidence" value="ECO:0007669"/>
    <property type="project" value="UniProtKB-SubCell"/>
</dbReference>
<proteinExistence type="inferred from homology"/>
<evidence type="ECO:0000256" key="3">
    <source>
        <dbReference type="ARBA" id="ARBA00020978"/>
    </source>
</evidence>
<sequence>MGKKRKAPRSADQPKGPREVDDADARLGPITTYEDVANSEDEFFLARDDLMLDDEPGSKRRRRADDDIELSDEEVLGYDESESEDEKPKAKSKKGKRGSKADMSDEEEEAGEDEEGDEGWWGSSRKEYYNADQIETEADALEEEAEAKRLQQKKLSKMTDEDFIFDQDEWLEAEPEKGEEHEDKVTEVLKDIEVTDDMSVEERYKLLKARYPEFEHLVKELEVHHPLLETLKAETKNSTGKSLNDVKHWVLGCYVAALASYFAVMTSPARDASKAHKSLDPSELRDHEIMETLLSCREAWRKVKDLKSSAAAMDTDADIALHDADELNGDLQLKKSKKAKSKEEKAAAAKRAKKLEKAKAVEETVADLYDLPIGTSSKKKSQKKVAKKADAAQDSDSDFGEETALDDRTAADKAARKKSLKFYTSQITQKANRRAGAGRDAGGDMDIPYRERLKDRQIRLLAEAEKRGKKGSKLGADLGDDSDEDDGAAAKSLRNNEDEYYDMVAHKAKGKKDDKLARYAAYAAASKADRVVEDEEIGEDGKRKITYKIEKNKGLAPKRKKEVRNPRVKRRMQYEARQKKLRSMKPTWKGGEPKGGYQGELSGINTRVIKSVPLTDTTKNVRLRCVHDHLLRRDLLRNPHPPQIRAIHKSLHVQIEEKATRLRTQVGSSYRELLGTADTIVQMRNDNVAVQELLGQMGGRCGRAIVGDKVSGLADFVKGADRPELEEDAKARLLGASVLVIGRLLKGGAVAGGEIHGSATRGDRLVLAAKLLVLCRLLNKSFGAKVAGSPRRHDIEASNKSLRSLRNRLTRNVEKALTSEVEDADREDLLKVLCAYCLASSSGARDALRYFLNIRGRAMAFTLELEEGQREKRNEDIVKGLRLYTQSILDVQALVPSRLSQAVAALKSKPLFSEPALRQLDQLRLDVYGRWCGEDIEYFTPFIRHDDLDGKQAREMLFDWAKKGEKVLLEGVEASMEHMSEFKSIMELRTSLLQLWIREGGKAKGIDPADMQDDLREVINGRLLAVLEAKVKKLRIVGSEVSSTLDSWRSGITDKRHGLWGGQGYDTALSDGAAPFIEEVVSRLFGRNDAVSKALNCYRSWFHVIDDVREVVQSLEKQRWDNDYDEVEDEETIQARQQILSQEDPKKLKEKLDSSLGEAFLELDQHFTKLWEEQAGSPNAEHISIYLLRVVRDIRNQLPALESVKRFGLGIVPSLHEKLTEHVAIKVLDNFASTGLSERGVETRTFAFLRDLTNSMGETGSDLWSPRAVKTVKEFLALRLGAMWNMTMADLESETTSVGHQRPKKKADEGDAKTKDGEKSETEEGKEEEEKDGKEDGTDSDEPSPEERKRDLQIQWLYDVAYLQQALALKQDDKTKDDQASSPYLEDLEEKLVRQTGLDEASRQRMKKSADVFWQRTKLLFGLLA</sequence>
<feature type="region of interest" description="Disordered" evidence="9">
    <location>
        <begin position="1"/>
        <end position="124"/>
    </location>
</feature>
<feature type="compositionally biased region" description="Acidic residues" evidence="9">
    <location>
        <begin position="66"/>
        <end position="85"/>
    </location>
</feature>
<comment type="subcellular location">
    <subcellularLocation>
        <location evidence="1">Golgi apparatus membrane</location>
        <topology evidence="1">Peripheral membrane protein</topology>
    </subcellularLocation>
</comment>
<dbReference type="Pfam" id="PF04000">
    <property type="entry name" value="Sas10_Utp3"/>
    <property type="match status" value="1"/>
</dbReference>
<comment type="caution">
    <text evidence="11">The sequence shown here is derived from an EMBL/GenBank/DDBJ whole genome shotgun (WGS) entry which is preliminary data.</text>
</comment>
<feature type="coiled-coil region" evidence="8">
    <location>
        <begin position="131"/>
        <end position="161"/>
    </location>
</feature>
<evidence type="ECO:0000259" key="10">
    <source>
        <dbReference type="Pfam" id="PF09368"/>
    </source>
</evidence>
<feature type="region of interest" description="Disordered" evidence="9">
    <location>
        <begin position="427"/>
        <end position="446"/>
    </location>
</feature>
<dbReference type="EMBL" id="JADCTT010000012">
    <property type="protein sequence ID" value="KAF9745653.1"/>
    <property type="molecule type" value="Genomic_DNA"/>
</dbReference>
<feature type="compositionally biased region" description="Basic and acidic residues" evidence="9">
    <location>
        <begin position="15"/>
        <end position="25"/>
    </location>
</feature>
<feature type="compositionally biased region" description="Acidic residues" evidence="9">
    <location>
        <begin position="478"/>
        <end position="487"/>
    </location>
</feature>
<evidence type="ECO:0000256" key="1">
    <source>
        <dbReference type="ARBA" id="ARBA00004395"/>
    </source>
</evidence>
<keyword evidence="8" id="KW-0175">Coiled coil</keyword>
<dbReference type="Proteomes" id="UP000616885">
    <property type="component" value="Unassembled WGS sequence"/>
</dbReference>
<evidence type="ECO:0000256" key="4">
    <source>
        <dbReference type="ARBA" id="ARBA00022448"/>
    </source>
</evidence>
<feature type="region of interest" description="Disordered" evidence="9">
    <location>
        <begin position="1293"/>
        <end position="1350"/>
    </location>
</feature>
<feature type="domain" description="Sas10 C-terminal" evidence="10">
    <location>
        <begin position="539"/>
        <end position="613"/>
    </location>
</feature>
<name>A0A8H7K5Q9_BIOOC</name>
<dbReference type="GO" id="GO:0015031">
    <property type="term" value="P:protein transport"/>
    <property type="evidence" value="ECO:0007669"/>
    <property type="project" value="UniProtKB-KW"/>
</dbReference>
<evidence type="ECO:0000256" key="8">
    <source>
        <dbReference type="SAM" id="Coils"/>
    </source>
</evidence>
<feature type="region of interest" description="Disordered" evidence="9">
    <location>
        <begin position="464"/>
        <end position="494"/>
    </location>
</feature>
<keyword evidence="6" id="KW-0333">Golgi apparatus</keyword>
<evidence type="ECO:0000256" key="2">
    <source>
        <dbReference type="ARBA" id="ARBA00006653"/>
    </source>
</evidence>
<dbReference type="InterPro" id="IPR018972">
    <property type="entry name" value="Sas10_C_dom"/>
</dbReference>
<dbReference type="GO" id="GO:0017119">
    <property type="term" value="C:Golgi transport complex"/>
    <property type="evidence" value="ECO:0007669"/>
    <property type="project" value="InterPro"/>
</dbReference>
<evidence type="ECO:0000313" key="11">
    <source>
        <dbReference type="EMBL" id="KAF9745653.1"/>
    </source>
</evidence>
<reference evidence="11" key="1">
    <citation type="submission" date="2020-10" db="EMBL/GenBank/DDBJ databases">
        <title>High-Quality Genome Resource of Clonostachys rosea strain S41 by Oxford Nanopore Long-Read Sequencing.</title>
        <authorList>
            <person name="Wang H."/>
        </authorList>
    </citation>
    <scope>NUCLEOTIDE SEQUENCE</scope>
    <source>
        <strain evidence="11">S41</strain>
    </source>
</reference>
<dbReference type="PANTHER" id="PTHR31658:SF0">
    <property type="entry name" value="CONSERVED OLIGOMERIC GOLGI COMPLEX SUBUNIT 1"/>
    <property type="match status" value="1"/>
</dbReference>
<keyword evidence="7" id="KW-0472">Membrane</keyword>
<dbReference type="InterPro" id="IPR007146">
    <property type="entry name" value="Sas10/Utp3/C1D"/>
</dbReference>
<keyword evidence="4" id="KW-0813">Transport</keyword>
<dbReference type="InterPro" id="IPR033370">
    <property type="entry name" value="COG1"/>
</dbReference>
<feature type="compositionally biased region" description="Basic and acidic residues" evidence="9">
    <location>
        <begin position="1306"/>
        <end position="1323"/>
    </location>
</feature>
<feature type="compositionally biased region" description="Acidic residues" evidence="9">
    <location>
        <begin position="104"/>
        <end position="118"/>
    </location>
</feature>
<evidence type="ECO:0000256" key="5">
    <source>
        <dbReference type="ARBA" id="ARBA00022927"/>
    </source>
</evidence>
<dbReference type="PANTHER" id="PTHR31658">
    <property type="entry name" value="CONSERVED OLIGOMERIC GOLGI COMPLEX SUBUNIT 1"/>
    <property type="match status" value="1"/>
</dbReference>
<evidence type="ECO:0000256" key="9">
    <source>
        <dbReference type="SAM" id="MobiDB-lite"/>
    </source>
</evidence>
<evidence type="ECO:0000256" key="6">
    <source>
        <dbReference type="ARBA" id="ARBA00023034"/>
    </source>
</evidence>
<comment type="similarity">
    <text evidence="2">Belongs to the COG1 family.</text>
</comment>
<evidence type="ECO:0000313" key="12">
    <source>
        <dbReference type="Proteomes" id="UP000616885"/>
    </source>
</evidence>
<dbReference type="Pfam" id="PF08700">
    <property type="entry name" value="VPS51_Exo84_N"/>
    <property type="match status" value="1"/>
</dbReference>
<gene>
    <name evidence="11" type="ORF">IM811_003954</name>
</gene>
<dbReference type="Pfam" id="PF09368">
    <property type="entry name" value="Sas10"/>
    <property type="match status" value="1"/>
</dbReference>
<evidence type="ECO:0000256" key="7">
    <source>
        <dbReference type="ARBA" id="ARBA00023136"/>
    </source>
</evidence>